<dbReference type="eggNOG" id="COG1573">
    <property type="taxonomic scope" value="Bacteria"/>
</dbReference>
<proteinExistence type="predicted"/>
<comment type="caution">
    <text evidence="1">The sequence shown here is derived from an EMBL/GenBank/DDBJ whole genome shotgun (WGS) entry which is preliminary data.</text>
</comment>
<dbReference type="Proteomes" id="UP000019063">
    <property type="component" value="Unassembled WGS sequence"/>
</dbReference>
<dbReference type="EMBL" id="AQQW01000003">
    <property type="protein sequence ID" value="ETW13502.1"/>
    <property type="molecule type" value="Genomic_DNA"/>
</dbReference>
<keyword evidence="2" id="KW-1185">Reference proteome</keyword>
<name>W4HL81_9RHOB</name>
<accession>W4HL81</accession>
<dbReference type="RefSeq" id="WP_051487416.1">
    <property type="nucleotide sequence ID" value="NZ_AQQW01000003.1"/>
</dbReference>
<gene>
    <name evidence="1" type="ORF">ATO8_05716</name>
</gene>
<dbReference type="AlphaFoldDB" id="W4HL81"/>
<evidence type="ECO:0000313" key="1">
    <source>
        <dbReference type="EMBL" id="ETW13502.1"/>
    </source>
</evidence>
<dbReference type="SUPFAM" id="SSF52141">
    <property type="entry name" value="Uracil-DNA glycosylase-like"/>
    <property type="match status" value="1"/>
</dbReference>
<evidence type="ECO:0008006" key="3">
    <source>
        <dbReference type="Google" id="ProtNLM"/>
    </source>
</evidence>
<sequence>MRPARRDATDTGGARARAYRDAVARRRAFRLPGYVTLAEAGFDGEWVSPIQMTSGALDGPMLMTKDWLDAPSAARHRDRLATRGYLPEIPFNRVLDAALDLLGLDRAAIYVAPVFCLLPPVRSHPLPAADARASFEAVTRHEIMGRRPVAAGDDAARVLRHFDVPHVATIHPSRRGLDYAARARLIADALEAA</sequence>
<organism evidence="1 2">
    <name type="scientific">Roseivivax marinus</name>
    <dbReference type="NCBI Taxonomy" id="1379903"/>
    <lineage>
        <taxon>Bacteria</taxon>
        <taxon>Pseudomonadati</taxon>
        <taxon>Pseudomonadota</taxon>
        <taxon>Alphaproteobacteria</taxon>
        <taxon>Rhodobacterales</taxon>
        <taxon>Roseobacteraceae</taxon>
        <taxon>Roseivivax</taxon>
    </lineage>
</organism>
<protein>
    <recommendedName>
        <fullName evidence="3">Uracil-DNA glycosylase-like domain-containing protein</fullName>
    </recommendedName>
</protein>
<dbReference type="InterPro" id="IPR036895">
    <property type="entry name" value="Uracil-DNA_glycosylase-like_sf"/>
</dbReference>
<evidence type="ECO:0000313" key="2">
    <source>
        <dbReference type="Proteomes" id="UP000019063"/>
    </source>
</evidence>
<dbReference type="STRING" id="1379903.ATO8_05716"/>
<reference evidence="1 2" key="1">
    <citation type="journal article" date="2014" name="Antonie Van Leeuwenhoek">
        <title>Roseivivax atlanticus sp. nov., isolated from surface seawater of the Atlantic Ocean.</title>
        <authorList>
            <person name="Li G."/>
            <person name="Lai Q."/>
            <person name="Liu X."/>
            <person name="Sun F."/>
            <person name="Shao Z."/>
        </authorList>
    </citation>
    <scope>NUCLEOTIDE SEQUENCE [LARGE SCALE GENOMIC DNA]</scope>
    <source>
        <strain evidence="1 2">22II-s10s</strain>
    </source>
</reference>